<sequence length="482" mass="54377">MKKIIILFTLFLSFGGYSQTISNPNNTYKKRVLESAEIDIISSYYSQNGDNAAVTGGIGTEKLTDVATDIVISIPLNDDDVFTINATVSAYSSASSSNLDPFDLSGASRNGDDDDDDKSSASNITGSPWVASTGASKSDVWVNGNFGYSHSSNNRNTIVGANINFASEFDYISFGFGGNFTKLFNEKNTEINLRANIYLDTWKPVYPTELDSYLEANQNLNRGFFSTIDILDENGNIIDKNGTNVWSPYNTTLVNNTKRNTYSLSIGFSQILSKRAQISLFLDVVQQQGWLANPMQRVYFGDRVNYYVGNASNIKNYTSSINTDVFQLADDIERLPDSRLKTPIGARFNYYINEFVVLRTYYRYYYDDWGITSQTAEIELPVKISDKFTLYPSYRYYTQTAADYFAPYEQNVSTSEFYTSDYDLSKFNSSQIGFGVSYTDIFTERKIWKFGLKSVDFKYSNYRRNTGLTAGIVSLGFKFIMD</sequence>
<keyword evidence="4" id="KW-1185">Reference proteome</keyword>
<keyword evidence="2" id="KW-0732">Signal</keyword>
<dbReference type="PATRIC" id="fig|1622118.3.peg.2246"/>
<dbReference type="EMBL" id="CP013355">
    <property type="protein sequence ID" value="AMC11749.1"/>
    <property type="molecule type" value="Genomic_DNA"/>
</dbReference>
<evidence type="ECO:0000313" key="3">
    <source>
        <dbReference type="EMBL" id="AMC11749.1"/>
    </source>
</evidence>
<evidence type="ECO:0008006" key="5">
    <source>
        <dbReference type="Google" id="ProtNLM"/>
    </source>
</evidence>
<dbReference type="KEGG" id="lut:Lupro_10920"/>
<reference evidence="4" key="1">
    <citation type="submission" date="2015-12" db="EMBL/GenBank/DDBJ databases">
        <title>Complete genome sequence of Lutibacter profundus strain LP1.</title>
        <authorList>
            <person name="Wissuwa J."/>
            <person name="Le Moine Bauer S."/>
            <person name="Stokke R."/>
            <person name="Dahle H."/>
            <person name="Steen I.H."/>
        </authorList>
    </citation>
    <scope>NUCLEOTIDE SEQUENCE [LARGE SCALE GENOMIC DNA]</scope>
    <source>
        <strain evidence="4">LP1</strain>
    </source>
</reference>
<dbReference type="Proteomes" id="UP000059672">
    <property type="component" value="Chromosome"/>
</dbReference>
<dbReference type="InterPro" id="IPR021953">
    <property type="entry name" value="DUF3570"/>
</dbReference>
<organism evidence="3 4">
    <name type="scientific">Lutibacter profundi</name>
    <dbReference type="NCBI Taxonomy" id="1622118"/>
    <lineage>
        <taxon>Bacteria</taxon>
        <taxon>Pseudomonadati</taxon>
        <taxon>Bacteroidota</taxon>
        <taxon>Flavobacteriia</taxon>
        <taxon>Flavobacteriales</taxon>
        <taxon>Flavobacteriaceae</taxon>
        <taxon>Lutibacter</taxon>
    </lineage>
</organism>
<feature type="chain" id="PRO_5007066322" description="DUF3570 domain-containing protein" evidence="2">
    <location>
        <begin position="19"/>
        <end position="482"/>
    </location>
</feature>
<dbReference type="Pfam" id="PF12094">
    <property type="entry name" value="DUF3570"/>
    <property type="match status" value="1"/>
</dbReference>
<evidence type="ECO:0000313" key="4">
    <source>
        <dbReference type="Proteomes" id="UP000059672"/>
    </source>
</evidence>
<proteinExistence type="predicted"/>
<evidence type="ECO:0000256" key="1">
    <source>
        <dbReference type="SAM" id="MobiDB-lite"/>
    </source>
</evidence>
<name>A0A0X8G815_9FLAO</name>
<evidence type="ECO:0000256" key="2">
    <source>
        <dbReference type="SAM" id="SignalP"/>
    </source>
</evidence>
<dbReference type="OrthoDB" id="5450709at2"/>
<dbReference type="STRING" id="1622118.Lupro_10920"/>
<feature type="signal peptide" evidence="2">
    <location>
        <begin position="1"/>
        <end position="18"/>
    </location>
</feature>
<feature type="region of interest" description="Disordered" evidence="1">
    <location>
        <begin position="103"/>
        <end position="127"/>
    </location>
</feature>
<dbReference type="RefSeq" id="WP_068210113.1">
    <property type="nucleotide sequence ID" value="NZ_CP013355.1"/>
</dbReference>
<reference evidence="3 4" key="2">
    <citation type="journal article" date="2016" name="Int. J. Syst. Evol. Microbiol.">
        <title>Lutibacter profundi sp. nov., isolated from a deep-sea hydrothermal system on the Arctic Mid-Ocean Ridge and emended description of the genus Lutibacter.</title>
        <authorList>
            <person name="Le Moine Bauer S."/>
            <person name="Roalkvam I."/>
            <person name="Steen I.H."/>
            <person name="Dahle H."/>
        </authorList>
    </citation>
    <scope>NUCLEOTIDE SEQUENCE [LARGE SCALE GENOMIC DNA]</scope>
    <source>
        <strain evidence="3 4">LP1</strain>
    </source>
</reference>
<dbReference type="AlphaFoldDB" id="A0A0X8G815"/>
<gene>
    <name evidence="3" type="ORF">Lupro_10920</name>
</gene>
<accession>A0A0X8G815</accession>
<protein>
    <recommendedName>
        <fullName evidence="5">DUF3570 domain-containing protein</fullName>
    </recommendedName>
</protein>